<name>A0A1E3G305_9BACT</name>
<dbReference type="Pfam" id="PF07992">
    <property type="entry name" value="Pyr_redox_2"/>
    <property type="match status" value="1"/>
</dbReference>
<keyword evidence="1" id="KW-0560">Oxidoreductase</keyword>
<proteinExistence type="predicted"/>
<organism evidence="3 4">
    <name type="scientific">Fervidobacterium thailandense</name>
    <dbReference type="NCBI Taxonomy" id="1008305"/>
    <lineage>
        <taxon>Bacteria</taxon>
        <taxon>Thermotogati</taxon>
        <taxon>Thermotogota</taxon>
        <taxon>Thermotogae</taxon>
        <taxon>Thermotogales</taxon>
        <taxon>Fervidobacteriaceae</taxon>
        <taxon>Fervidobacterium</taxon>
    </lineage>
</organism>
<reference evidence="4" key="1">
    <citation type="submission" date="2016-04" db="EMBL/GenBank/DDBJ databases">
        <title>The genome sequence project of a novel Fervidobacterium isolate from a hot spring in Thailand.</title>
        <authorList>
            <person name="Gonzalez J.M."/>
            <person name="Cuecas A."/>
            <person name="Kanoksilapatham W."/>
        </authorList>
    </citation>
    <scope>NUCLEOTIDE SEQUENCE [LARGE SCALE GENOMIC DNA]</scope>
    <source>
        <strain evidence="4">FC2004</strain>
    </source>
</reference>
<dbReference type="PRINTS" id="PR00368">
    <property type="entry name" value="FADPNR"/>
</dbReference>
<dbReference type="InterPro" id="IPR051691">
    <property type="entry name" value="Metab_Enz_Cyan_OpOx_G3PDH"/>
</dbReference>
<dbReference type="EMBL" id="LWAF01000005">
    <property type="protein sequence ID" value="ODN30540.1"/>
    <property type="molecule type" value="Genomic_DNA"/>
</dbReference>
<dbReference type="Gene3D" id="3.50.50.60">
    <property type="entry name" value="FAD/NAD(P)-binding domain"/>
    <property type="match status" value="2"/>
</dbReference>
<dbReference type="GO" id="GO:0016491">
    <property type="term" value="F:oxidoreductase activity"/>
    <property type="evidence" value="ECO:0007669"/>
    <property type="project" value="UniProtKB-KW"/>
</dbReference>
<dbReference type="SUPFAM" id="SSF51905">
    <property type="entry name" value="FAD/NAD(P)-binding domain"/>
    <property type="match status" value="1"/>
</dbReference>
<dbReference type="OrthoDB" id="9776839at2"/>
<dbReference type="PRINTS" id="PR00469">
    <property type="entry name" value="PNDRDTASEII"/>
</dbReference>
<dbReference type="InterPro" id="IPR036188">
    <property type="entry name" value="FAD/NAD-bd_sf"/>
</dbReference>
<accession>A0A1E3G305</accession>
<dbReference type="PANTHER" id="PTHR42949">
    <property type="entry name" value="ANAEROBIC GLYCEROL-3-PHOSPHATE DEHYDROGENASE SUBUNIT B"/>
    <property type="match status" value="1"/>
</dbReference>
<dbReference type="PANTHER" id="PTHR42949:SF3">
    <property type="entry name" value="ANAEROBIC GLYCEROL-3-PHOSPHATE DEHYDROGENASE SUBUNIT B"/>
    <property type="match status" value="1"/>
</dbReference>
<keyword evidence="4" id="KW-1185">Reference proteome</keyword>
<dbReference type="InterPro" id="IPR023753">
    <property type="entry name" value="FAD/NAD-binding_dom"/>
</dbReference>
<feature type="domain" description="FAD/NAD(P)-binding" evidence="2">
    <location>
        <begin position="7"/>
        <end position="305"/>
    </location>
</feature>
<protein>
    <submittedName>
        <fullName evidence="3">Pyridine nucleotide-disulfide oxidoreductase</fullName>
    </submittedName>
</protein>
<dbReference type="Proteomes" id="UP000094570">
    <property type="component" value="Unassembled WGS sequence"/>
</dbReference>
<gene>
    <name evidence="3" type="ORF">A4H02_04620</name>
</gene>
<evidence type="ECO:0000313" key="3">
    <source>
        <dbReference type="EMBL" id="ODN30540.1"/>
    </source>
</evidence>
<evidence type="ECO:0000313" key="4">
    <source>
        <dbReference type="Proteomes" id="UP000094570"/>
    </source>
</evidence>
<evidence type="ECO:0000259" key="2">
    <source>
        <dbReference type="Pfam" id="PF07992"/>
    </source>
</evidence>
<dbReference type="RefSeq" id="WP_069293010.1">
    <property type="nucleotide sequence ID" value="NZ_CP140110.1"/>
</dbReference>
<dbReference type="STRING" id="1008305.A4H02_04620"/>
<sequence>MREIPVDVLIIGAGAAGMGAALGAAREGVQKVVVIEREDRSGGILNQCIHNGFGLHYFREELTGPEYAERIRSILRDYENVEFKGEQFVKQIDYKNKTVVVVSREGIVLYKPKTLIVATGARERPMGGILLPGTRPAGIFTAGVAQRWINLENRKPGNRAVIIGSGDIGLIMARRLTLEGIKVEAVVERMPYPGGLERNIRQCLKDFDIPLYLSHTVIEVRGKDRVEEVVIAELDDNFKPIAGTEKVFKVDTLVLSVGLIPQTNLFKDFLQTDPWTKGIMCTSSGRTSMNWIFAAGNCTVIYDLVDWVTEEGEKAGKYAAFFVKKEHEMARFPVEKGQNIGILFPNYYEEGTNLSLYLRVKKPMERGIVRVKQRNNLLYNKLHANLMPSEMINVRIPEPKIGVGNIVVEVIEA</sequence>
<evidence type="ECO:0000256" key="1">
    <source>
        <dbReference type="ARBA" id="ARBA00023002"/>
    </source>
</evidence>
<dbReference type="AlphaFoldDB" id="A0A1E3G305"/>
<comment type="caution">
    <text evidence="3">The sequence shown here is derived from an EMBL/GenBank/DDBJ whole genome shotgun (WGS) entry which is preliminary data.</text>
</comment>